<evidence type="ECO:0000256" key="9">
    <source>
        <dbReference type="ARBA" id="ARBA00023242"/>
    </source>
</evidence>
<feature type="domain" description="R3H" evidence="11">
    <location>
        <begin position="775"/>
        <end position="838"/>
    </location>
</feature>
<feature type="compositionally biased region" description="Polar residues" evidence="10">
    <location>
        <begin position="95"/>
        <end position="108"/>
    </location>
</feature>
<evidence type="ECO:0000256" key="3">
    <source>
        <dbReference type="ARBA" id="ARBA00022723"/>
    </source>
</evidence>
<keyword evidence="5" id="KW-0863">Zinc-finger</keyword>
<feature type="compositionally biased region" description="Basic and acidic residues" evidence="10">
    <location>
        <begin position="1028"/>
        <end position="1039"/>
    </location>
</feature>
<dbReference type="InterPro" id="IPR034077">
    <property type="entry name" value="R3H_FAP1"/>
</dbReference>
<evidence type="ECO:0000256" key="2">
    <source>
        <dbReference type="ARBA" id="ARBA00007269"/>
    </source>
</evidence>
<feature type="region of interest" description="Disordered" evidence="10">
    <location>
        <begin position="1"/>
        <end position="109"/>
    </location>
</feature>
<keyword evidence="8" id="KW-0804">Transcription</keyword>
<dbReference type="OrthoDB" id="6512771at2759"/>
<dbReference type="Pfam" id="PF01424">
    <property type="entry name" value="R3H"/>
    <property type="match status" value="1"/>
</dbReference>
<feature type="compositionally biased region" description="Acidic residues" evidence="10">
    <location>
        <begin position="1042"/>
        <end position="1056"/>
    </location>
</feature>
<dbReference type="SUPFAM" id="SSF57850">
    <property type="entry name" value="RING/U-box"/>
    <property type="match status" value="1"/>
</dbReference>
<feature type="compositionally biased region" description="Basic and acidic residues" evidence="10">
    <location>
        <begin position="1072"/>
        <end position="1081"/>
    </location>
</feature>
<keyword evidence="7" id="KW-0805">Transcription regulation</keyword>
<name>A0A0D1WT60_9EURO</name>
<reference evidence="12 13" key="1">
    <citation type="submission" date="2015-01" db="EMBL/GenBank/DDBJ databases">
        <title>The Genome Sequence of Exophiala sideris CBS121828.</title>
        <authorList>
            <consortium name="The Broad Institute Genomics Platform"/>
            <person name="Cuomo C."/>
            <person name="de Hoog S."/>
            <person name="Gorbushina A."/>
            <person name="Stielow B."/>
            <person name="Teixiera M."/>
            <person name="Abouelleil A."/>
            <person name="Chapman S.B."/>
            <person name="Priest M."/>
            <person name="Young S.K."/>
            <person name="Wortman J."/>
            <person name="Nusbaum C."/>
            <person name="Birren B."/>
        </authorList>
    </citation>
    <scope>NUCLEOTIDE SEQUENCE [LARGE SCALE GENOMIC DNA]</scope>
    <source>
        <strain evidence="12 13">CBS 121828</strain>
    </source>
</reference>
<gene>
    <name evidence="12" type="ORF">PV11_10030</name>
</gene>
<comment type="similarity">
    <text evidence="2">Belongs to the NFX1 family.</text>
</comment>
<feature type="region of interest" description="Disordered" evidence="10">
    <location>
        <begin position="1024"/>
        <end position="1081"/>
    </location>
</feature>
<evidence type="ECO:0000256" key="5">
    <source>
        <dbReference type="ARBA" id="ARBA00022771"/>
    </source>
</evidence>
<evidence type="ECO:0000256" key="6">
    <source>
        <dbReference type="ARBA" id="ARBA00022833"/>
    </source>
</evidence>
<accession>A0A0D1WT60</accession>
<evidence type="ECO:0000313" key="13">
    <source>
        <dbReference type="Proteomes" id="UP000053599"/>
    </source>
</evidence>
<dbReference type="STRING" id="1016849.A0A0D1WT60"/>
<dbReference type="HOGENOM" id="CLU_005714_2_0_1"/>
<dbReference type="GO" id="GO:0000981">
    <property type="term" value="F:DNA-binding transcription factor activity, RNA polymerase II-specific"/>
    <property type="evidence" value="ECO:0007669"/>
    <property type="project" value="TreeGrafter"/>
</dbReference>
<evidence type="ECO:0000256" key="4">
    <source>
        <dbReference type="ARBA" id="ARBA00022737"/>
    </source>
</evidence>
<dbReference type="AlphaFoldDB" id="A0A0D1WT60"/>
<dbReference type="EMBL" id="KN846954">
    <property type="protein sequence ID" value="KIV78301.1"/>
    <property type="molecule type" value="Genomic_DNA"/>
</dbReference>
<keyword evidence="9" id="KW-0539">Nucleus</keyword>
<evidence type="ECO:0000313" key="12">
    <source>
        <dbReference type="EMBL" id="KIV78301.1"/>
    </source>
</evidence>
<dbReference type="Proteomes" id="UP000053599">
    <property type="component" value="Unassembled WGS sequence"/>
</dbReference>
<feature type="compositionally biased region" description="Polar residues" evidence="10">
    <location>
        <begin position="1"/>
        <end position="15"/>
    </location>
</feature>
<dbReference type="CDD" id="cd06006">
    <property type="entry name" value="R3H_unknown_2"/>
    <property type="match status" value="1"/>
</dbReference>
<evidence type="ECO:0000259" key="11">
    <source>
        <dbReference type="PROSITE" id="PS51061"/>
    </source>
</evidence>
<dbReference type="PROSITE" id="PS51061">
    <property type="entry name" value="R3H"/>
    <property type="match status" value="1"/>
</dbReference>
<dbReference type="InterPro" id="IPR001374">
    <property type="entry name" value="R3H_dom"/>
</dbReference>
<dbReference type="Pfam" id="PF01422">
    <property type="entry name" value="zf-NF-X1"/>
    <property type="match status" value="8"/>
</dbReference>
<dbReference type="InterPro" id="IPR034078">
    <property type="entry name" value="NFX1_fam"/>
</dbReference>
<sequence length="1081" mass="119096">MEATTASQTSGPSSRGQRHRRRGNPARVQPSVGHTSTQPVRNAGSRPFGGQLTQLQAEAPVFVPASVSPTASITSQARPSRPPRQGRKPPPHHPPQSQTRRGSLSRSTAPDIATRIHEDISHGVYECAICTNEITRQSKVWSCRTCWTVFHIGCIKRWSKNEGSAVHHPAGQEEDGPAVGKQWRCPGCNLPKDTIPSAYTCWCEKELDPKTIAGLPPHSCGQTCGRERTFPKPCPHPCDLLCHAGPCPPCSAVGPSQSCFCGKQETRRRCIETNYETGWSCGSICGDMMPCGEHTCERPCHEGLCGACTVEINARCYCGQVEKKIQCNNKEEEKDSMDWTGCFDCGQMCERPLDCGIHHCEKPCHPQDTATPHCPRSVDVVKYCPCGKTALADLDVEPRKACTEPIPTCPKQCGRVLSCGHECRQTCHLGDCEPCALEVSTTCRCGRNSFDVICNEASQDPPQCTRICKATLSCGRHECGQKCCTGEKKAAERQATKRKLKPVGAALRIFDENIEAEHICTRPCGRTLKCGNHNCPDLCHRGPCGSCKEAIFDDISCACGRTVLQAPLPCGTRPPPCNFPCNRAKDCGHPQVVHNCHLDDEECPKCPFLTEKDCLCGKKTLKNQPCWRADVLCGLICGKTLKCGSHTCRKTCHKPGECEDAHQHCRQECGKAKKTCGHPCEQPCHAPSACKEEKPCPFKVMITCDCQRKKEEVRCNARASVPEAAGRHHSLKCDDECARLERNRTLALALHISDDHTDDHVPYSTTTLKMYLEDVAWAHKQEEELRMFAADDTQKRYRFKPMKNRQRAFIHSLAEDFGFDGESLDPEPHRHVLVFKTPKFVAAPMKTLAQAARIKRAQLNVAAPVHSAPERKADEVKHEYNGLLLTKPKFALTEDELRPLVKKAAPTTEFDIAFLPNDEGVALLPSMSWETPEQLVTLLTSLQPSVAGEIAKHNVAASTVLCQFDTTGLEPRIVAQQGKPTNALTNGWSQVAAKKSAPIQAPQVKPIGQRPVYTVLGSRLAEAKRKKQENEAQLRKKAQEPVVDDWEKEIDEEESDEAVRRASQGSVSQGSEAEKVEVLSA</sequence>
<evidence type="ECO:0000256" key="8">
    <source>
        <dbReference type="ARBA" id="ARBA00023163"/>
    </source>
</evidence>
<dbReference type="GO" id="GO:0008270">
    <property type="term" value="F:zinc ion binding"/>
    <property type="evidence" value="ECO:0007669"/>
    <property type="project" value="UniProtKB-KW"/>
</dbReference>
<dbReference type="InterPro" id="IPR036867">
    <property type="entry name" value="R3H_dom_sf"/>
</dbReference>
<dbReference type="InterPro" id="IPR000967">
    <property type="entry name" value="Znf_NFX1"/>
</dbReference>
<dbReference type="Gene3D" id="3.30.1370.50">
    <property type="entry name" value="R3H-like domain"/>
    <property type="match status" value="1"/>
</dbReference>
<organism evidence="12 13">
    <name type="scientific">Exophiala sideris</name>
    <dbReference type="NCBI Taxonomy" id="1016849"/>
    <lineage>
        <taxon>Eukaryota</taxon>
        <taxon>Fungi</taxon>
        <taxon>Dikarya</taxon>
        <taxon>Ascomycota</taxon>
        <taxon>Pezizomycotina</taxon>
        <taxon>Eurotiomycetes</taxon>
        <taxon>Chaetothyriomycetidae</taxon>
        <taxon>Chaetothyriales</taxon>
        <taxon>Herpotrichiellaceae</taxon>
        <taxon>Exophiala</taxon>
    </lineage>
</organism>
<dbReference type="GO" id="GO:0005634">
    <property type="term" value="C:nucleus"/>
    <property type="evidence" value="ECO:0007669"/>
    <property type="project" value="UniProtKB-SubCell"/>
</dbReference>
<evidence type="ECO:0000256" key="7">
    <source>
        <dbReference type="ARBA" id="ARBA00023015"/>
    </source>
</evidence>
<dbReference type="FunFam" id="3.30.1370.50:FF:000006">
    <property type="entry name" value="NF-X1 finger transcription factor"/>
    <property type="match status" value="1"/>
</dbReference>
<dbReference type="SUPFAM" id="SSF82708">
    <property type="entry name" value="R3H domain"/>
    <property type="match status" value="1"/>
</dbReference>
<keyword evidence="3" id="KW-0479">Metal-binding</keyword>
<feature type="compositionally biased region" description="Polar residues" evidence="10">
    <location>
        <begin position="67"/>
        <end position="78"/>
    </location>
</feature>
<dbReference type="SMART" id="SM00438">
    <property type="entry name" value="ZnF_NFX"/>
    <property type="match status" value="8"/>
</dbReference>
<dbReference type="GO" id="GO:0000977">
    <property type="term" value="F:RNA polymerase II transcription regulatory region sequence-specific DNA binding"/>
    <property type="evidence" value="ECO:0007669"/>
    <property type="project" value="TreeGrafter"/>
</dbReference>
<dbReference type="PANTHER" id="PTHR12360">
    <property type="entry name" value="NUCLEAR TRANSCRIPTION FACTOR, X-BOX BINDING 1 NFX1"/>
    <property type="match status" value="1"/>
</dbReference>
<comment type="subcellular location">
    <subcellularLocation>
        <location evidence="1">Nucleus</location>
    </subcellularLocation>
</comment>
<protein>
    <recommendedName>
        <fullName evidence="11">R3H domain-containing protein</fullName>
    </recommendedName>
</protein>
<dbReference type="PANTHER" id="PTHR12360:SF12">
    <property type="entry name" value="TRANSCRIPTIONAL REPRESSOR NF-X1"/>
    <property type="match status" value="1"/>
</dbReference>
<evidence type="ECO:0000256" key="1">
    <source>
        <dbReference type="ARBA" id="ARBA00004123"/>
    </source>
</evidence>
<keyword evidence="4" id="KW-0677">Repeat</keyword>
<proteinExistence type="inferred from homology"/>
<keyword evidence="6" id="KW-0862">Zinc</keyword>
<dbReference type="GO" id="GO:0000122">
    <property type="term" value="P:negative regulation of transcription by RNA polymerase II"/>
    <property type="evidence" value="ECO:0007669"/>
    <property type="project" value="TreeGrafter"/>
</dbReference>
<dbReference type="CDD" id="cd06008">
    <property type="entry name" value="NF-X1-zinc-finger"/>
    <property type="match status" value="6"/>
</dbReference>
<dbReference type="SMART" id="SM00393">
    <property type="entry name" value="R3H"/>
    <property type="match status" value="1"/>
</dbReference>
<evidence type="ECO:0000256" key="10">
    <source>
        <dbReference type="SAM" id="MobiDB-lite"/>
    </source>
</evidence>